<comment type="caution">
    <text evidence="3">The sequence shown here is derived from an EMBL/GenBank/DDBJ whole genome shotgun (WGS) entry which is preliminary data.</text>
</comment>
<feature type="chain" id="PRO_5043943050" description="C-type lectin domain-containing protein" evidence="1">
    <location>
        <begin position="20"/>
        <end position="263"/>
    </location>
</feature>
<dbReference type="CDD" id="cd00037">
    <property type="entry name" value="CLECT"/>
    <property type="match status" value="1"/>
</dbReference>
<name>A0AAV2H2U4_LYMST</name>
<evidence type="ECO:0000256" key="1">
    <source>
        <dbReference type="SAM" id="SignalP"/>
    </source>
</evidence>
<sequence length="263" mass="29279">MSTLTALCFGVLLSALVFSHTINDCPASVPRDTYLQVFQDSCFQFVINRERKHSVAKVDCEHHGGTLAIVSTPAIQGFIYHQLSSTYKDVRDKLWIGLNDIDNENIYKWEDGSALNYTNWDSGDGPNADSHHHAHNHNDDDCTVIDMESGGRWAEFPCEETPFFLFFTEDEEHSYICQYKLSPTATAMPLTSPPPTSASTEAQTDSTIRPMTETGAKELSVETDTTVTSITNPCPPFTCDLDCGLDGFRKNATSRCHMCECNL</sequence>
<dbReference type="Pfam" id="PF00059">
    <property type="entry name" value="Lectin_C"/>
    <property type="match status" value="1"/>
</dbReference>
<dbReference type="Gene3D" id="3.10.100.10">
    <property type="entry name" value="Mannose-Binding Protein A, subunit A"/>
    <property type="match status" value="1"/>
</dbReference>
<dbReference type="Gene3D" id="2.10.22.10">
    <property type="entry name" value="Antistasin, domain 1"/>
    <property type="match status" value="1"/>
</dbReference>
<dbReference type="PANTHER" id="PTHR22801">
    <property type="entry name" value="LITHOSTATHINE"/>
    <property type="match status" value="1"/>
</dbReference>
<dbReference type="PROSITE" id="PS50041">
    <property type="entry name" value="C_TYPE_LECTIN_2"/>
    <property type="match status" value="1"/>
</dbReference>
<dbReference type="SUPFAM" id="SSF56436">
    <property type="entry name" value="C-type lectin-like"/>
    <property type="match status" value="1"/>
</dbReference>
<evidence type="ECO:0000259" key="2">
    <source>
        <dbReference type="PROSITE" id="PS50041"/>
    </source>
</evidence>
<dbReference type="SMART" id="SM00034">
    <property type="entry name" value="CLECT"/>
    <property type="match status" value="1"/>
</dbReference>
<protein>
    <recommendedName>
        <fullName evidence="2">C-type lectin domain-containing protein</fullName>
    </recommendedName>
</protein>
<dbReference type="AlphaFoldDB" id="A0AAV2H2U4"/>
<dbReference type="InterPro" id="IPR050801">
    <property type="entry name" value="Ca-Dep_Lectins_ImmuneDev"/>
</dbReference>
<organism evidence="3 4">
    <name type="scientific">Lymnaea stagnalis</name>
    <name type="common">Great pond snail</name>
    <name type="synonym">Helix stagnalis</name>
    <dbReference type="NCBI Taxonomy" id="6523"/>
    <lineage>
        <taxon>Eukaryota</taxon>
        <taxon>Metazoa</taxon>
        <taxon>Spiralia</taxon>
        <taxon>Lophotrochozoa</taxon>
        <taxon>Mollusca</taxon>
        <taxon>Gastropoda</taxon>
        <taxon>Heterobranchia</taxon>
        <taxon>Euthyneura</taxon>
        <taxon>Panpulmonata</taxon>
        <taxon>Hygrophila</taxon>
        <taxon>Lymnaeoidea</taxon>
        <taxon>Lymnaeidae</taxon>
        <taxon>Lymnaea</taxon>
    </lineage>
</organism>
<evidence type="ECO:0000313" key="3">
    <source>
        <dbReference type="EMBL" id="CAL1527107.1"/>
    </source>
</evidence>
<feature type="domain" description="C-type lectin" evidence="2">
    <location>
        <begin position="38"/>
        <end position="165"/>
    </location>
</feature>
<evidence type="ECO:0000313" key="4">
    <source>
        <dbReference type="Proteomes" id="UP001497497"/>
    </source>
</evidence>
<gene>
    <name evidence="3" type="ORF">GSLYS_00001284001</name>
</gene>
<keyword evidence="4" id="KW-1185">Reference proteome</keyword>
<dbReference type="EMBL" id="CAXITT010000012">
    <property type="protein sequence ID" value="CAL1527107.1"/>
    <property type="molecule type" value="Genomic_DNA"/>
</dbReference>
<feature type="signal peptide" evidence="1">
    <location>
        <begin position="1"/>
        <end position="19"/>
    </location>
</feature>
<dbReference type="InterPro" id="IPR016186">
    <property type="entry name" value="C-type_lectin-like/link_sf"/>
</dbReference>
<dbReference type="InterPro" id="IPR001304">
    <property type="entry name" value="C-type_lectin-like"/>
</dbReference>
<accession>A0AAV2H2U4</accession>
<proteinExistence type="predicted"/>
<reference evidence="3 4" key="1">
    <citation type="submission" date="2024-04" db="EMBL/GenBank/DDBJ databases">
        <authorList>
            <consortium name="Genoscope - CEA"/>
            <person name="William W."/>
        </authorList>
    </citation>
    <scope>NUCLEOTIDE SEQUENCE [LARGE SCALE GENOMIC DNA]</scope>
</reference>
<dbReference type="Proteomes" id="UP001497497">
    <property type="component" value="Unassembled WGS sequence"/>
</dbReference>
<keyword evidence="1" id="KW-0732">Signal</keyword>
<dbReference type="PANTHER" id="PTHR22801:SF63">
    <property type="entry name" value="C-TYPE LECTIN DOMAIN-CONTAINING PROTEIN"/>
    <property type="match status" value="1"/>
</dbReference>
<dbReference type="InterPro" id="IPR016187">
    <property type="entry name" value="CTDL_fold"/>
</dbReference>